<evidence type="ECO:0000313" key="3">
    <source>
        <dbReference type="Proteomes" id="UP000240536"/>
    </source>
</evidence>
<proteinExistence type="predicted"/>
<dbReference type="Proteomes" id="UP000240536">
    <property type="component" value="Segment"/>
</dbReference>
<evidence type="ECO:0000256" key="1">
    <source>
        <dbReference type="SAM" id="MobiDB-lite"/>
    </source>
</evidence>
<dbReference type="InterPro" id="IPR024413">
    <property type="entry name" value="Phage_phiKZ_Orf92_int-head"/>
</dbReference>
<organism evidence="2 3">
    <name type="scientific">Vibrio phage Aphrodite1</name>
    <dbReference type="NCBI Taxonomy" id="2070057"/>
    <lineage>
        <taxon>Viruses</taxon>
        <taxon>Duplodnaviria</taxon>
        <taxon>Heunggongvirae</taxon>
        <taxon>Uroviricota</taxon>
        <taxon>Caudoviricetes</taxon>
        <taxon>Chimalliviridae</taxon>
        <taxon>Gorgonvirinae</taxon>
        <taxon>Aphroditevirus</taxon>
        <taxon>Aphroditevirus aphrodite1</taxon>
    </lineage>
</organism>
<name>A0A2I7QHV6_9CAUD</name>
<feature type="region of interest" description="Disordered" evidence="1">
    <location>
        <begin position="1"/>
        <end position="23"/>
    </location>
</feature>
<evidence type="ECO:0000313" key="2">
    <source>
        <dbReference type="EMBL" id="AUR80969.1"/>
    </source>
</evidence>
<protein>
    <submittedName>
        <fullName evidence="2">Uncharacterized protein</fullName>
    </submittedName>
</protein>
<dbReference type="Pfam" id="PF12699">
    <property type="entry name" value="phiKZ_IP"/>
    <property type="match status" value="1"/>
</dbReference>
<dbReference type="EMBL" id="MG720308">
    <property type="protein sequence ID" value="AUR80969.1"/>
    <property type="molecule type" value="Genomic_DNA"/>
</dbReference>
<accession>A0A2I7QHV6</accession>
<keyword evidence="3" id="KW-1185">Reference proteome</keyword>
<reference evidence="3" key="1">
    <citation type="submission" date="2017-12" db="EMBL/GenBank/DDBJ databases">
        <title>Phage resistance in Vibrio sp. unravels a complex metabolic adaptation strategy.</title>
        <authorList>
            <person name="Skliros D."/>
            <person name="Kalatzis P.G."/>
            <person name="Katharios P."/>
            <person name="Flemetakis E."/>
        </authorList>
    </citation>
    <scope>NUCLEOTIDE SEQUENCE [LARGE SCALE GENOMIC DNA]</scope>
</reference>
<sequence>MSKVRTSLRESVMGLESLETSSEETSELVTDVKLKQSGIEVNKQLKVLETETDTIVSQDEDLESLADAVEGMEALIKSGETNTPAFSLLYRHAERLHVKLGGEPTTPRSGNENLTLKSLEAHAIVGFEGFMDTVKGGADNFVTFIKKIIAYIKDLFLDWFSSEKQIKSKVEKLKRRLANKGVAKEVKVGAWGAQEPAYQGTEEVDEKFYQRYREIDEKIHHVLMAITDFNSIEKLYDNLNKIREGLKSMYPYNAPARVMGKYTTLSLPGYPSVRFLNTKVNSFPDSLEFMKSLRFSDNVLPYQPKAGKVNSEYDATKLNDTLDTDIPKAMARVEFLKSYLRGLEQMETRALNKNQDNYSKFIKSLCGMVSAKISRDIRWTMKTVKMKLDMVEAHIA</sequence>
<gene>
    <name evidence="2" type="ORF">Aphrodite1_0095</name>
</gene>